<dbReference type="RefSeq" id="WP_138324038.1">
    <property type="nucleotide sequence ID" value="NZ_VCDI01000001.1"/>
</dbReference>
<dbReference type="GO" id="GO:0016491">
    <property type="term" value="F:oxidoreductase activity"/>
    <property type="evidence" value="ECO:0007669"/>
    <property type="project" value="InterPro"/>
</dbReference>
<comment type="caution">
    <text evidence="1">The sequence shown here is derived from an EMBL/GenBank/DDBJ whole genome shotgun (WGS) entry which is preliminary data.</text>
</comment>
<dbReference type="PANTHER" id="PTHR34598:SF3">
    <property type="entry name" value="OXIDOREDUCTASE AN1597"/>
    <property type="match status" value="1"/>
</dbReference>
<dbReference type="PANTHER" id="PTHR34598">
    <property type="entry name" value="BLL6449 PROTEIN"/>
    <property type="match status" value="1"/>
</dbReference>
<dbReference type="Proteomes" id="UP000305654">
    <property type="component" value="Unassembled WGS sequence"/>
</dbReference>
<protein>
    <submittedName>
        <fullName evidence="1">Methyltransferase</fullName>
    </submittedName>
</protein>
<evidence type="ECO:0000313" key="1">
    <source>
        <dbReference type="EMBL" id="TLU73785.1"/>
    </source>
</evidence>
<organism evidence="1 2">
    <name type="scientific">Lichenicoccus roseus</name>
    <dbReference type="NCBI Taxonomy" id="2683649"/>
    <lineage>
        <taxon>Bacteria</taxon>
        <taxon>Pseudomonadati</taxon>
        <taxon>Pseudomonadota</taxon>
        <taxon>Alphaproteobacteria</taxon>
        <taxon>Acetobacterales</taxon>
        <taxon>Acetobacteraceae</taxon>
        <taxon>Lichenicoccus</taxon>
    </lineage>
</organism>
<dbReference type="GO" id="GO:0032259">
    <property type="term" value="P:methylation"/>
    <property type="evidence" value="ECO:0007669"/>
    <property type="project" value="UniProtKB-KW"/>
</dbReference>
<dbReference type="EMBL" id="VCDI01000001">
    <property type="protein sequence ID" value="TLU73785.1"/>
    <property type="molecule type" value="Genomic_DNA"/>
</dbReference>
<dbReference type="GO" id="GO:0008168">
    <property type="term" value="F:methyltransferase activity"/>
    <property type="evidence" value="ECO:0007669"/>
    <property type="project" value="UniProtKB-KW"/>
</dbReference>
<evidence type="ECO:0000313" key="2">
    <source>
        <dbReference type="Proteomes" id="UP000305654"/>
    </source>
</evidence>
<keyword evidence="2" id="KW-1185">Reference proteome</keyword>
<sequence>MNANTRLEADRAIHRDGVVRASLNFIGPADGKPETYNYTPPPGVPVRNFGDDPHEVAIRDLRADPAAASLDREGFAVLRHRSAERDFADEAAIVGAYYAETEALLRQATGAHRVFIFDHTIRRRIPGQEDRAGQRQPVARVHVDQTLSSGPERVRRHLGAEAAALLDGRVQVINVWRPIRGPVLDSPLAVCDGSSLAPGDLVATDLVYPQHRGEVYSVRHNPGQRWHYLSRMMPDEVLLLKCYDSRETGVSRFAPHTAFSDPTTPPDAPPRQSIELRALVFGAT</sequence>
<keyword evidence="1" id="KW-0808">Transferase</keyword>
<proteinExistence type="predicted"/>
<name>A0A5R9J864_9PROT</name>
<reference evidence="1 2" key="1">
    <citation type="submission" date="2019-05" db="EMBL/GenBank/DDBJ databases">
        <authorList>
            <person name="Pankratov T."/>
            <person name="Grouzdev D."/>
        </authorList>
    </citation>
    <scope>NUCLEOTIDE SEQUENCE [LARGE SCALE GENOMIC DNA]</scope>
    <source>
        <strain evidence="1 2">KEBCLARHB70R</strain>
    </source>
</reference>
<dbReference type="InterPro" id="IPR044053">
    <property type="entry name" value="AsaB-like"/>
</dbReference>
<dbReference type="AlphaFoldDB" id="A0A5R9J864"/>
<dbReference type="OrthoDB" id="5173234at2"/>
<keyword evidence="1" id="KW-0489">Methyltransferase</keyword>
<accession>A0A5R9J864</accession>
<dbReference type="NCBIfam" id="NF041278">
    <property type="entry name" value="CmcJ_NvfI_EfuI"/>
    <property type="match status" value="1"/>
</dbReference>
<gene>
    <name evidence="1" type="ORF">FE263_00680</name>
</gene>